<dbReference type="InterPro" id="IPR037045">
    <property type="entry name" value="S8pro/Inhibitor_I9_sf"/>
</dbReference>
<dbReference type="InterPro" id="IPR034197">
    <property type="entry name" value="Peptidases_S8_3"/>
</dbReference>
<evidence type="ECO:0000256" key="2">
    <source>
        <dbReference type="ARBA" id="ARBA00011073"/>
    </source>
</evidence>
<comment type="subcellular location">
    <subcellularLocation>
        <location evidence="1">Secreted</location>
    </subcellularLocation>
</comment>
<evidence type="ECO:0000256" key="6">
    <source>
        <dbReference type="ARBA" id="ARBA00022825"/>
    </source>
</evidence>
<evidence type="ECO:0000256" key="5">
    <source>
        <dbReference type="ARBA" id="ARBA00022801"/>
    </source>
</evidence>
<proteinExistence type="inferred from homology"/>
<dbReference type="PROSITE" id="PS00136">
    <property type="entry name" value="SUBTILASE_ASP"/>
    <property type="match status" value="1"/>
</dbReference>
<dbReference type="Pfam" id="PF17766">
    <property type="entry name" value="fn3_6"/>
    <property type="match status" value="1"/>
</dbReference>
<keyword evidence="6 8" id="KW-0720">Serine protease</keyword>
<evidence type="ECO:0000313" key="15">
    <source>
        <dbReference type="RefSeq" id="XP_010478484.1"/>
    </source>
</evidence>
<feature type="signal peptide" evidence="10">
    <location>
        <begin position="1"/>
        <end position="22"/>
    </location>
</feature>
<dbReference type="CDD" id="cd02120">
    <property type="entry name" value="PA_subtilisin_like"/>
    <property type="match status" value="1"/>
</dbReference>
<keyword evidence="14" id="KW-1185">Reference proteome</keyword>
<name>A0ABM0WZP1_CAMSA</name>
<feature type="active site" description="Charge relay system" evidence="8">
    <location>
        <position position="611"/>
    </location>
</feature>
<sequence>MDESYLVRFVFLLCLVSSSVFCLDDSDQNATASSAVYIVTLKDRPSVHFPGRESTSSSKQSLTACSSSQNYRTLNRSASIIRVHDSLLRKVLRNENYLKLYSYHYLINGFSAVLTQKQADRLAAREEVDNVVLDFSVEKATTHTPQFLGLPRGAWLRDGGYEYAGEGVVIGFIDTGIDPTHPSFSDKILGHTYTVPPRFTGVCEVTSGFPPGSCNRKLIGARHFAESALSRGVLNSTQDDASPFDGEGHGTHTASVAAGNHGIPVVVAGHHLGNASGMAPRAHIAVYKALYKRFGGFAADIIAAIDQAAQDGVDIINLSITPNRRPPGIATFFNPIDMALFSAVKAGIFVVQAAGNTGPAPKTMSSFSPWIFTVGATSHDRVYTNSIILGNNVTVPGVGLASGTRTMHKLILATHALSNGTTVMDAIYVGECQDSSSFDQKLVQGKILVCSYTVRFILGVSTIKQALITAKNLTAAGLVFYIDPSAAGFQMTSTPMDIPGILISSPQDSQALLRYYNSSLVRENGSGKIVGSASAARIVGGMKPTYGITAPKVMYFSARGPDPEDDSFVDADIMKPNIVAPGNAIWGAWSPLGIGTTDFQGERFAMESGTSMSAPHVTGIAALIKQKFPHFTPAAIASALSTTASLSDRKGQHIMAQRIVLNPDISQSPATPFDMGSGFVNATAALDPGLIFDIGYNEYMKFLCGINGSSPVVLNYTGESCSAYNSSLAASDLNLPSVTIAKLVGTRTVLRWVTNIATTATNETYKVGWKAPDSVSVKVSPAKFTIGNGQTRVLTVVLGAMKNVSMASFGRIGLFGDRGHVVNIPVAVIYKIAV</sequence>
<evidence type="ECO:0000256" key="1">
    <source>
        <dbReference type="ARBA" id="ARBA00004613"/>
    </source>
</evidence>
<dbReference type="InterPro" id="IPR023827">
    <property type="entry name" value="Peptidase_S8_Asp-AS"/>
</dbReference>
<keyword evidence="3 8" id="KW-0645">Protease</keyword>
<dbReference type="InterPro" id="IPR045051">
    <property type="entry name" value="SBT"/>
</dbReference>
<dbReference type="PROSITE" id="PS51892">
    <property type="entry name" value="SUBTILASE"/>
    <property type="match status" value="1"/>
</dbReference>
<feature type="domain" description="Inhibitor I9" evidence="12">
    <location>
        <begin position="36"/>
        <end position="138"/>
    </location>
</feature>
<dbReference type="Gene3D" id="2.60.40.2310">
    <property type="match status" value="1"/>
</dbReference>
<dbReference type="PANTHER" id="PTHR10795">
    <property type="entry name" value="PROPROTEIN CONVERTASE SUBTILISIN/KEXIN"/>
    <property type="match status" value="1"/>
</dbReference>
<keyword evidence="7" id="KW-0325">Glycoprotein</keyword>
<evidence type="ECO:0000256" key="10">
    <source>
        <dbReference type="SAM" id="SignalP"/>
    </source>
</evidence>
<evidence type="ECO:0000256" key="8">
    <source>
        <dbReference type="PROSITE-ProRule" id="PRU01240"/>
    </source>
</evidence>
<dbReference type="PROSITE" id="PS00138">
    <property type="entry name" value="SUBTILASE_SER"/>
    <property type="match status" value="1"/>
</dbReference>
<dbReference type="Gene3D" id="3.30.70.80">
    <property type="entry name" value="Peptidase S8 propeptide/proteinase inhibitor I9"/>
    <property type="match status" value="1"/>
</dbReference>
<dbReference type="PRINTS" id="PR00723">
    <property type="entry name" value="SUBTILISIN"/>
</dbReference>
<reference evidence="15" key="2">
    <citation type="submission" date="2025-08" db="UniProtKB">
        <authorList>
            <consortium name="RefSeq"/>
        </authorList>
    </citation>
    <scope>IDENTIFICATION</scope>
    <source>
        <tissue evidence="15">Leaf</tissue>
    </source>
</reference>
<dbReference type="Pfam" id="PF00082">
    <property type="entry name" value="Peptidase_S8"/>
    <property type="match status" value="1"/>
</dbReference>
<feature type="domain" description="Subtilisin-like protease fibronectin type-III" evidence="13">
    <location>
        <begin position="732"/>
        <end position="828"/>
    </location>
</feature>
<evidence type="ECO:0000256" key="4">
    <source>
        <dbReference type="ARBA" id="ARBA00022729"/>
    </source>
</evidence>
<reference evidence="14" key="1">
    <citation type="journal article" date="2014" name="Nat. Commun.">
        <title>The emerging biofuel crop Camelina sativa retains a highly undifferentiated hexaploid genome structure.</title>
        <authorList>
            <person name="Kagale S."/>
            <person name="Koh C."/>
            <person name="Nixon J."/>
            <person name="Bollina V."/>
            <person name="Clarke W.E."/>
            <person name="Tuteja R."/>
            <person name="Spillane C."/>
            <person name="Robinson S.J."/>
            <person name="Links M.G."/>
            <person name="Clarke C."/>
            <person name="Higgins E.E."/>
            <person name="Huebert T."/>
            <person name="Sharpe A.G."/>
            <person name="Parkin I.A."/>
        </authorList>
    </citation>
    <scope>NUCLEOTIDE SEQUENCE [LARGE SCALE GENOMIC DNA]</scope>
    <source>
        <strain evidence="14">cv. DH55</strain>
    </source>
</reference>
<dbReference type="CDD" id="cd04852">
    <property type="entry name" value="Peptidases_S8_3"/>
    <property type="match status" value="1"/>
</dbReference>
<evidence type="ECO:0000259" key="12">
    <source>
        <dbReference type="Pfam" id="PF05922"/>
    </source>
</evidence>
<evidence type="ECO:0000256" key="9">
    <source>
        <dbReference type="RuleBase" id="RU003355"/>
    </source>
</evidence>
<feature type="active site" description="Charge relay system" evidence="8">
    <location>
        <position position="174"/>
    </location>
</feature>
<keyword evidence="5 8" id="KW-0378">Hydrolase</keyword>
<dbReference type="Pfam" id="PF05922">
    <property type="entry name" value="Inhibitor_I9"/>
    <property type="match status" value="1"/>
</dbReference>
<dbReference type="InterPro" id="IPR000209">
    <property type="entry name" value="Peptidase_S8/S53_dom"/>
</dbReference>
<accession>A0ABM0WZP1</accession>
<evidence type="ECO:0000259" key="11">
    <source>
        <dbReference type="Pfam" id="PF00082"/>
    </source>
</evidence>
<dbReference type="InterPro" id="IPR010259">
    <property type="entry name" value="S8pro/Inhibitor_I9"/>
</dbReference>
<organism evidence="14 15">
    <name type="scientific">Camelina sativa</name>
    <name type="common">False flax</name>
    <name type="synonym">Myagrum sativum</name>
    <dbReference type="NCBI Taxonomy" id="90675"/>
    <lineage>
        <taxon>Eukaryota</taxon>
        <taxon>Viridiplantae</taxon>
        <taxon>Streptophyta</taxon>
        <taxon>Embryophyta</taxon>
        <taxon>Tracheophyta</taxon>
        <taxon>Spermatophyta</taxon>
        <taxon>Magnoliopsida</taxon>
        <taxon>eudicotyledons</taxon>
        <taxon>Gunneridae</taxon>
        <taxon>Pentapetalae</taxon>
        <taxon>rosids</taxon>
        <taxon>malvids</taxon>
        <taxon>Brassicales</taxon>
        <taxon>Brassicaceae</taxon>
        <taxon>Camelineae</taxon>
        <taxon>Camelina</taxon>
    </lineage>
</organism>
<dbReference type="SUPFAM" id="SSF52743">
    <property type="entry name" value="Subtilisin-like"/>
    <property type="match status" value="1"/>
</dbReference>
<dbReference type="RefSeq" id="XP_010478484.1">
    <property type="nucleotide sequence ID" value="XM_010480182.2"/>
</dbReference>
<dbReference type="InterPro" id="IPR015500">
    <property type="entry name" value="Peptidase_S8_subtilisin-rel"/>
</dbReference>
<feature type="active site" description="Charge relay system" evidence="8">
    <location>
        <position position="249"/>
    </location>
</feature>
<evidence type="ECO:0000313" key="14">
    <source>
        <dbReference type="Proteomes" id="UP000694864"/>
    </source>
</evidence>
<comment type="similarity">
    <text evidence="2 8 9">Belongs to the peptidase S8 family.</text>
</comment>
<dbReference type="InterPro" id="IPR036852">
    <property type="entry name" value="Peptidase_S8/S53_dom_sf"/>
</dbReference>
<evidence type="ECO:0000259" key="13">
    <source>
        <dbReference type="Pfam" id="PF17766"/>
    </source>
</evidence>
<dbReference type="Gene3D" id="3.40.50.200">
    <property type="entry name" value="Peptidase S8/S53 domain"/>
    <property type="match status" value="1"/>
</dbReference>
<dbReference type="Gene3D" id="3.50.30.30">
    <property type="match status" value="1"/>
</dbReference>
<evidence type="ECO:0000256" key="7">
    <source>
        <dbReference type="ARBA" id="ARBA00023180"/>
    </source>
</evidence>
<dbReference type="GeneID" id="104757444"/>
<dbReference type="Proteomes" id="UP000694864">
    <property type="component" value="Chromosome 17"/>
</dbReference>
<feature type="chain" id="PRO_5045154017" evidence="10">
    <location>
        <begin position="23"/>
        <end position="834"/>
    </location>
</feature>
<dbReference type="InterPro" id="IPR041469">
    <property type="entry name" value="Subtilisin-like_FN3"/>
</dbReference>
<feature type="domain" description="Peptidase S8/S53" evidence="11">
    <location>
        <begin position="165"/>
        <end position="648"/>
    </location>
</feature>
<evidence type="ECO:0000256" key="3">
    <source>
        <dbReference type="ARBA" id="ARBA00022670"/>
    </source>
</evidence>
<gene>
    <name evidence="15" type="primary">LOC104757444</name>
</gene>
<keyword evidence="4 10" id="KW-0732">Signal</keyword>
<protein>
    <submittedName>
        <fullName evidence="15">Subtilisin-like protease SBT2.1</fullName>
    </submittedName>
</protein>
<dbReference type="InterPro" id="IPR023828">
    <property type="entry name" value="Peptidase_S8_Ser-AS"/>
</dbReference>